<evidence type="ECO:0000313" key="2">
    <source>
        <dbReference type="Proteomes" id="UP000199242"/>
    </source>
</evidence>
<comment type="caution">
    <text evidence="1">The sequence shown here is derived from an EMBL/GenBank/DDBJ whole genome shotgun (WGS) entry which is preliminary data.</text>
</comment>
<sequence length="220" mass="25249">MIISTMATYESFIKLNGTIGDLVFYNLNGKNIVRRKSGFNKTAYKKSPSYEKVRQNSSEFGHCSKVGKAIRICLAEYIAEAQDALLYQKFAKTMTAIKDFDTVAEKGNRTVKAGLKTNSGKRLLQQFQFGNIPAVPENIQIYLGLWDKNLSFGKETDADEMDVITIKIDYNTYTSESFKENIKLQENQYEINFENHFNEEEILHFVCFRKHGRIVKMGFA</sequence>
<dbReference type="EMBL" id="FNHD01000013">
    <property type="protein sequence ID" value="SDM10744.1"/>
    <property type="molecule type" value="Genomic_DNA"/>
</dbReference>
<accession>A0ABY0QY42</accession>
<gene>
    <name evidence="1" type="ORF">SAMN05216273_11348</name>
</gene>
<name>A0ABY0QY42_9FLAO</name>
<proteinExistence type="predicted"/>
<protein>
    <submittedName>
        <fullName evidence="1">Uncharacterized protein</fullName>
    </submittedName>
</protein>
<keyword evidence="2" id="KW-1185">Reference proteome</keyword>
<evidence type="ECO:0000313" key="1">
    <source>
        <dbReference type="EMBL" id="SDM10744.1"/>
    </source>
</evidence>
<reference evidence="1 2" key="1">
    <citation type="submission" date="2016-10" db="EMBL/GenBank/DDBJ databases">
        <authorList>
            <person name="Varghese N."/>
            <person name="Submissions S."/>
        </authorList>
    </citation>
    <scope>NUCLEOTIDE SEQUENCE [LARGE SCALE GENOMIC DNA]</scope>
    <source>
        <strain evidence="1 2">CGMCC 1.10941</strain>
    </source>
</reference>
<organism evidence="1 2">
    <name type="scientific">Chryseobacterium taihuense</name>
    <dbReference type="NCBI Taxonomy" id="1141221"/>
    <lineage>
        <taxon>Bacteria</taxon>
        <taxon>Pseudomonadati</taxon>
        <taxon>Bacteroidota</taxon>
        <taxon>Flavobacteriia</taxon>
        <taxon>Flavobacteriales</taxon>
        <taxon>Weeksellaceae</taxon>
        <taxon>Chryseobacterium group</taxon>
        <taxon>Chryseobacterium</taxon>
    </lineage>
</organism>
<dbReference type="RefSeq" id="WP_228400635.1">
    <property type="nucleotide sequence ID" value="NZ_FNHD01000013.1"/>
</dbReference>
<dbReference type="Proteomes" id="UP000199242">
    <property type="component" value="Unassembled WGS sequence"/>
</dbReference>